<comment type="PTM">
    <text evidence="12">Upon Fe-S cluster removal intramolecular disulfide bonds are formed.</text>
</comment>
<dbReference type="RefSeq" id="WP_005112313.1">
    <property type="nucleotide sequence ID" value="NZ_AP028613.1"/>
</dbReference>
<dbReference type="GO" id="GO:0051539">
    <property type="term" value="F:4 iron, 4 sulfur cluster binding"/>
    <property type="evidence" value="ECO:0007669"/>
    <property type="project" value="UniProtKB-UniRule"/>
</dbReference>
<keyword evidence="3 12" id="KW-0004">4Fe-4S</keyword>
<evidence type="ECO:0000256" key="8">
    <source>
        <dbReference type="ARBA" id="ARBA00023015"/>
    </source>
</evidence>
<evidence type="ECO:0000256" key="12">
    <source>
        <dbReference type="HAMAP-Rule" id="MF_01479"/>
    </source>
</evidence>
<dbReference type="Proteomes" id="UP000184831">
    <property type="component" value="Unassembled WGS sequence"/>
</dbReference>
<evidence type="ECO:0000256" key="10">
    <source>
        <dbReference type="ARBA" id="ARBA00023157"/>
    </source>
</evidence>
<dbReference type="GO" id="GO:0046872">
    <property type="term" value="F:metal ion binding"/>
    <property type="evidence" value="ECO:0007669"/>
    <property type="project" value="UniProtKB-KW"/>
</dbReference>
<comment type="caution">
    <text evidence="15">The sequence shown here is derived from an EMBL/GenBank/DDBJ whole genome shotgun (WGS) entry which is preliminary data.</text>
</comment>
<dbReference type="GO" id="GO:0045454">
    <property type="term" value="P:cell redox homeostasis"/>
    <property type="evidence" value="ECO:0007669"/>
    <property type="project" value="TreeGrafter"/>
</dbReference>
<dbReference type="Pfam" id="PF02467">
    <property type="entry name" value="Whib"/>
    <property type="match status" value="1"/>
</dbReference>
<comment type="function">
    <text evidence="12">Acts as a transcriptional regulator. Probably redox-responsive. The apo- but not holo-form probably binds DNA.</text>
</comment>
<dbReference type="AlphaFoldDB" id="A0A1N1KJ50"/>
<dbReference type="EMBL" id="FSQE01000001">
    <property type="protein sequence ID" value="SIL86496.1"/>
    <property type="molecule type" value="Genomic_DNA"/>
</dbReference>
<dbReference type="PANTHER" id="PTHR38839:SF5">
    <property type="entry name" value="TRANSCRIPTIONAL REGULATOR WHID"/>
    <property type="match status" value="1"/>
</dbReference>
<sequence length="192" mass="21083">MDRFDSEIIAFVTKWIPYGGPPPGESLAEFGLLNDQLVARVRDIHGRLCPDSLDWDGRHGQAAEALAFLDGASPCGTDVASARSLEDTAVAALVHPTTASASQSGWRHDALCRGMPWDFFYSPDDERGARRRERERRALIICRGCRVVAECRGYALERREAFGVWGATTAEQREQILGSAPDQPAVVVVADR</sequence>
<feature type="binding site" evidence="12">
    <location>
        <position position="151"/>
    </location>
    <ligand>
        <name>[4Fe-4S] cluster</name>
        <dbReference type="ChEBI" id="CHEBI:49883"/>
    </ligand>
</feature>
<dbReference type="InterPro" id="IPR034768">
    <property type="entry name" value="4FE4S_WBL"/>
</dbReference>
<organism evidence="15 16">
    <name type="scientific">Mycobacteroides abscessus subsp. abscessus</name>
    <dbReference type="NCBI Taxonomy" id="1185650"/>
    <lineage>
        <taxon>Bacteria</taxon>
        <taxon>Bacillati</taxon>
        <taxon>Actinomycetota</taxon>
        <taxon>Actinomycetes</taxon>
        <taxon>Mycobacteriales</taxon>
        <taxon>Mycobacteriaceae</taxon>
        <taxon>Mycobacteroides</taxon>
        <taxon>Mycobacteroides abscessus</taxon>
    </lineage>
</organism>
<feature type="binding site" evidence="12">
    <location>
        <position position="142"/>
    </location>
    <ligand>
        <name>[4Fe-4S] cluster</name>
        <dbReference type="ChEBI" id="CHEBI:49883"/>
    </ligand>
</feature>
<evidence type="ECO:0000256" key="4">
    <source>
        <dbReference type="ARBA" id="ARBA00022490"/>
    </source>
</evidence>
<dbReference type="GO" id="GO:0047134">
    <property type="term" value="F:protein-disulfide reductase [NAD(P)H] activity"/>
    <property type="evidence" value="ECO:0007669"/>
    <property type="project" value="TreeGrafter"/>
</dbReference>
<protein>
    <recommendedName>
        <fullName evidence="12">Transcriptional regulator WhiB</fullName>
    </recommendedName>
</protein>
<gene>
    <name evidence="12" type="primary">whiB</name>
    <name evidence="14" type="ORF">SAMEA2070301_00410</name>
    <name evidence="15" type="ORF">SAMEA2152244_00348</name>
</gene>
<evidence type="ECO:0000256" key="7">
    <source>
        <dbReference type="ARBA" id="ARBA00023014"/>
    </source>
</evidence>
<keyword evidence="4 12" id="KW-0963">Cytoplasm</keyword>
<evidence type="ECO:0000256" key="9">
    <source>
        <dbReference type="ARBA" id="ARBA00023125"/>
    </source>
</evidence>
<comment type="cofactor">
    <cofactor evidence="12">
        <name>[4Fe-4S] cluster</name>
        <dbReference type="ChEBI" id="CHEBI:49883"/>
    </cofactor>
    <text evidence="12">Binds 1 [4Fe-4S] cluster per subunit. Following nitrosylation of the [4Fe-4S] cluster binds 1 [4Fe-8(NO)] cluster per subunit.</text>
</comment>
<feature type="domain" description="4Fe-4S Wbl-type" evidence="13">
    <location>
        <begin position="111"/>
        <end position="175"/>
    </location>
</feature>
<comment type="similarity">
    <text evidence="2 12">Belongs to the WhiB family.</text>
</comment>
<dbReference type="InterPro" id="IPR003482">
    <property type="entry name" value="Whib"/>
</dbReference>
<dbReference type="HAMAP" id="MF_01479">
    <property type="entry name" value="WhiB"/>
    <property type="match status" value="1"/>
</dbReference>
<keyword evidence="7 12" id="KW-0411">Iron-sulfur</keyword>
<dbReference type="GO" id="GO:0035731">
    <property type="term" value="F:dinitrosyl-iron complex binding"/>
    <property type="evidence" value="ECO:0007669"/>
    <property type="project" value="UniProtKB-UniRule"/>
</dbReference>
<evidence type="ECO:0000313" key="14">
    <source>
        <dbReference type="EMBL" id="SIA15779.1"/>
    </source>
</evidence>
<evidence type="ECO:0000256" key="6">
    <source>
        <dbReference type="ARBA" id="ARBA00023004"/>
    </source>
</evidence>
<comment type="PTM">
    <text evidence="12">The Fe-S cluster can be nitrosylated by nitric oxide (NO).</text>
</comment>
<keyword evidence="6 12" id="KW-0408">Iron</keyword>
<evidence type="ECO:0000259" key="13">
    <source>
        <dbReference type="PROSITE" id="PS51674"/>
    </source>
</evidence>
<dbReference type="Proteomes" id="UP000185210">
    <property type="component" value="Unassembled WGS sequence"/>
</dbReference>
<keyword evidence="11 12" id="KW-0804">Transcription</keyword>
<evidence type="ECO:0000313" key="16">
    <source>
        <dbReference type="Proteomes" id="UP000184831"/>
    </source>
</evidence>
<keyword evidence="5 12" id="KW-0479">Metal-binding</keyword>
<feature type="binding site" evidence="12">
    <location>
        <position position="145"/>
    </location>
    <ligand>
        <name>[4Fe-4S] cluster</name>
        <dbReference type="ChEBI" id="CHEBI:49883"/>
    </ligand>
</feature>
<evidence type="ECO:0000313" key="15">
    <source>
        <dbReference type="EMBL" id="SIL86496.1"/>
    </source>
</evidence>
<dbReference type="EMBL" id="FSHM01000001">
    <property type="protein sequence ID" value="SIA15779.1"/>
    <property type="molecule type" value="Genomic_DNA"/>
</dbReference>
<dbReference type="GO" id="GO:0003677">
    <property type="term" value="F:DNA binding"/>
    <property type="evidence" value="ECO:0007669"/>
    <property type="project" value="UniProtKB-UniRule"/>
</dbReference>
<dbReference type="GO" id="GO:0045892">
    <property type="term" value="P:negative regulation of DNA-templated transcription"/>
    <property type="evidence" value="ECO:0007669"/>
    <property type="project" value="TreeGrafter"/>
</dbReference>
<evidence type="ECO:0000256" key="2">
    <source>
        <dbReference type="ARBA" id="ARBA00006597"/>
    </source>
</evidence>
<dbReference type="GeneID" id="93381290"/>
<evidence type="ECO:0000256" key="5">
    <source>
        <dbReference type="ARBA" id="ARBA00022723"/>
    </source>
</evidence>
<dbReference type="GO" id="GO:0005737">
    <property type="term" value="C:cytoplasm"/>
    <property type="evidence" value="ECO:0007669"/>
    <property type="project" value="UniProtKB-SubCell"/>
</dbReference>
<evidence type="ECO:0000256" key="3">
    <source>
        <dbReference type="ARBA" id="ARBA00022485"/>
    </source>
</evidence>
<keyword evidence="8 12" id="KW-0805">Transcription regulation</keyword>
<reference evidence="16 17" key="1">
    <citation type="submission" date="2016-11" db="EMBL/GenBank/DDBJ databases">
        <authorList>
            <consortium name="Pathogen Informatics"/>
        </authorList>
    </citation>
    <scope>NUCLEOTIDE SEQUENCE [LARGE SCALE GENOMIC DNA]</scope>
    <source>
        <strain evidence="14 17">104</strain>
        <strain evidence="15 16">696</strain>
    </source>
</reference>
<accession>A0A1N1KJ50</accession>
<evidence type="ECO:0000313" key="17">
    <source>
        <dbReference type="Proteomes" id="UP000185210"/>
    </source>
</evidence>
<feature type="binding site" evidence="12">
    <location>
        <position position="112"/>
    </location>
    <ligand>
        <name>[4Fe-4S] cluster</name>
        <dbReference type="ChEBI" id="CHEBI:49883"/>
    </ligand>
</feature>
<comment type="subcellular location">
    <subcellularLocation>
        <location evidence="1 12">Cytoplasm</location>
    </subcellularLocation>
</comment>
<proteinExistence type="inferred from homology"/>
<evidence type="ECO:0000256" key="1">
    <source>
        <dbReference type="ARBA" id="ARBA00004496"/>
    </source>
</evidence>
<dbReference type="PANTHER" id="PTHR38839">
    <property type="entry name" value="TRANSCRIPTIONAL REGULATOR WHID-RELATED"/>
    <property type="match status" value="1"/>
</dbReference>
<name>A0A1N1KJ50_9MYCO</name>
<keyword evidence="10 12" id="KW-1015">Disulfide bond</keyword>
<evidence type="ECO:0000256" key="11">
    <source>
        <dbReference type="ARBA" id="ARBA00023163"/>
    </source>
</evidence>
<keyword evidence="9 12" id="KW-0238">DNA-binding</keyword>
<dbReference type="PROSITE" id="PS51674">
    <property type="entry name" value="4FE4S_WBL"/>
    <property type="match status" value="1"/>
</dbReference>